<accession>A0ABY2BEZ6</accession>
<name>A0ABY2BEZ6_9ACTN</name>
<organism evidence="1 2">
    <name type="scientific">Kribbella orskensis</name>
    <dbReference type="NCBI Taxonomy" id="2512216"/>
    <lineage>
        <taxon>Bacteria</taxon>
        <taxon>Bacillati</taxon>
        <taxon>Actinomycetota</taxon>
        <taxon>Actinomycetes</taxon>
        <taxon>Propionibacteriales</taxon>
        <taxon>Kribbellaceae</taxon>
        <taxon>Kribbella</taxon>
    </lineage>
</organism>
<protein>
    <recommendedName>
        <fullName evidence="3">Lipoprotein LpqN</fullName>
    </recommendedName>
</protein>
<reference evidence="1 2" key="1">
    <citation type="journal article" date="2015" name="Stand. Genomic Sci.">
        <title>Genomic Encyclopedia of Bacterial and Archaeal Type Strains, Phase III: the genomes of soil and plant-associated and newly described type strains.</title>
        <authorList>
            <person name="Whitman W.B."/>
            <person name="Woyke T."/>
            <person name="Klenk H.P."/>
            <person name="Zhou Y."/>
            <person name="Lilburn T.G."/>
            <person name="Beck B.J."/>
            <person name="De Vos P."/>
            <person name="Vandamme P."/>
            <person name="Eisen J.A."/>
            <person name="Garrity G."/>
            <person name="Hugenholtz P."/>
            <person name="Kyrpides N.C."/>
        </authorList>
    </citation>
    <scope>NUCLEOTIDE SEQUENCE [LARGE SCALE GENOMIC DNA]</scope>
    <source>
        <strain evidence="1 2">VKM Ac-2538</strain>
    </source>
</reference>
<proteinExistence type="predicted"/>
<sequence>MKTAVLVSGVVLLGVVGGAAGYETGVLTEPGTTLTAGAAAPLGGVYPAAPLPVKTPVPSDVPALTTAELTFRQHTFQVQASDRTVEMAIQVPRGWQLTTNPKSPAEVKFLDPLKERGVRVEAISPPGLSPKESRQKLVVDLEKSQAPENDLRIVSQTDDQIEADGELRAVSTLIYTYIPNKTRRYVIVCWVAAARGDDLATVEMSITGLPQDAAGLASVLQEATRSVHETG</sequence>
<evidence type="ECO:0000313" key="2">
    <source>
        <dbReference type="Proteomes" id="UP000295818"/>
    </source>
</evidence>
<evidence type="ECO:0000313" key="1">
    <source>
        <dbReference type="EMBL" id="TCO18334.1"/>
    </source>
</evidence>
<evidence type="ECO:0008006" key="3">
    <source>
        <dbReference type="Google" id="ProtNLM"/>
    </source>
</evidence>
<dbReference type="Proteomes" id="UP000295818">
    <property type="component" value="Unassembled WGS sequence"/>
</dbReference>
<gene>
    <name evidence="1" type="ORF">EV644_11282</name>
</gene>
<dbReference type="RefSeq" id="WP_132191895.1">
    <property type="nucleotide sequence ID" value="NZ_SLWM01000012.1"/>
</dbReference>
<dbReference type="EMBL" id="SLWM01000012">
    <property type="protein sequence ID" value="TCO18334.1"/>
    <property type="molecule type" value="Genomic_DNA"/>
</dbReference>
<comment type="caution">
    <text evidence="1">The sequence shown here is derived from an EMBL/GenBank/DDBJ whole genome shotgun (WGS) entry which is preliminary data.</text>
</comment>
<keyword evidence="2" id="KW-1185">Reference proteome</keyword>